<feature type="compositionally biased region" description="Pro residues" evidence="1">
    <location>
        <begin position="183"/>
        <end position="218"/>
    </location>
</feature>
<dbReference type="Proteomes" id="UP000298030">
    <property type="component" value="Unassembled WGS sequence"/>
</dbReference>
<organism evidence="2 3">
    <name type="scientific">Coprinellus micaceus</name>
    <name type="common">Glistening ink-cap mushroom</name>
    <name type="synonym">Coprinus micaceus</name>
    <dbReference type="NCBI Taxonomy" id="71717"/>
    <lineage>
        <taxon>Eukaryota</taxon>
        <taxon>Fungi</taxon>
        <taxon>Dikarya</taxon>
        <taxon>Basidiomycota</taxon>
        <taxon>Agaricomycotina</taxon>
        <taxon>Agaricomycetes</taxon>
        <taxon>Agaricomycetidae</taxon>
        <taxon>Agaricales</taxon>
        <taxon>Agaricineae</taxon>
        <taxon>Psathyrellaceae</taxon>
        <taxon>Coprinellus</taxon>
    </lineage>
</organism>
<dbReference type="EMBL" id="QPFP01000027">
    <property type="protein sequence ID" value="TEB29549.1"/>
    <property type="molecule type" value="Genomic_DNA"/>
</dbReference>
<proteinExistence type="predicted"/>
<protein>
    <submittedName>
        <fullName evidence="2">Uncharacterized protein</fullName>
    </submittedName>
</protein>
<dbReference type="AlphaFoldDB" id="A0A4Y7T7L8"/>
<evidence type="ECO:0000313" key="2">
    <source>
        <dbReference type="EMBL" id="TEB29549.1"/>
    </source>
</evidence>
<reference evidence="2 3" key="1">
    <citation type="journal article" date="2019" name="Nat. Ecol. Evol.">
        <title>Megaphylogeny resolves global patterns of mushroom evolution.</title>
        <authorList>
            <person name="Varga T."/>
            <person name="Krizsan K."/>
            <person name="Foldi C."/>
            <person name="Dima B."/>
            <person name="Sanchez-Garcia M."/>
            <person name="Sanchez-Ramirez S."/>
            <person name="Szollosi G.J."/>
            <person name="Szarkandi J.G."/>
            <person name="Papp V."/>
            <person name="Albert L."/>
            <person name="Andreopoulos W."/>
            <person name="Angelini C."/>
            <person name="Antonin V."/>
            <person name="Barry K.W."/>
            <person name="Bougher N.L."/>
            <person name="Buchanan P."/>
            <person name="Buyck B."/>
            <person name="Bense V."/>
            <person name="Catcheside P."/>
            <person name="Chovatia M."/>
            <person name="Cooper J."/>
            <person name="Damon W."/>
            <person name="Desjardin D."/>
            <person name="Finy P."/>
            <person name="Geml J."/>
            <person name="Haridas S."/>
            <person name="Hughes K."/>
            <person name="Justo A."/>
            <person name="Karasinski D."/>
            <person name="Kautmanova I."/>
            <person name="Kiss B."/>
            <person name="Kocsube S."/>
            <person name="Kotiranta H."/>
            <person name="LaButti K.M."/>
            <person name="Lechner B.E."/>
            <person name="Liimatainen K."/>
            <person name="Lipzen A."/>
            <person name="Lukacs Z."/>
            <person name="Mihaltcheva S."/>
            <person name="Morgado L.N."/>
            <person name="Niskanen T."/>
            <person name="Noordeloos M.E."/>
            <person name="Ohm R.A."/>
            <person name="Ortiz-Santana B."/>
            <person name="Ovrebo C."/>
            <person name="Racz N."/>
            <person name="Riley R."/>
            <person name="Savchenko A."/>
            <person name="Shiryaev A."/>
            <person name="Soop K."/>
            <person name="Spirin V."/>
            <person name="Szebenyi C."/>
            <person name="Tomsovsky M."/>
            <person name="Tulloss R.E."/>
            <person name="Uehling J."/>
            <person name="Grigoriev I.V."/>
            <person name="Vagvolgyi C."/>
            <person name="Papp T."/>
            <person name="Martin F.M."/>
            <person name="Miettinen O."/>
            <person name="Hibbett D.S."/>
            <person name="Nagy L.G."/>
        </authorList>
    </citation>
    <scope>NUCLEOTIDE SEQUENCE [LARGE SCALE GENOMIC DNA]</scope>
    <source>
        <strain evidence="2 3">FP101781</strain>
    </source>
</reference>
<name>A0A4Y7T7L8_COPMI</name>
<gene>
    <name evidence="2" type="ORF">FA13DRAFT_650364</name>
</gene>
<keyword evidence="3" id="KW-1185">Reference proteome</keyword>
<sequence>MQTGRLLCPRDISLDRPRAPSDMLFNLCGPDRLDRVFFVTTKWDRIPDAFADAARRGGESDPAFVDGGASLHHLRPSGPIDTATKRILESINAHDPWEIVHAVLSSMENWGGGHQPLLIQDELVNKNLPWKETTAGQAGKGRGHRRGTGVRALKVNKLHTKRPKATVLEPPLPAPGGRALIPTPAPRPPPRAPPTPPSSTAPPSPTSSPLPPVPPSLPLPQRLRRWVRARMHV</sequence>
<accession>A0A4Y7T7L8</accession>
<comment type="caution">
    <text evidence="2">The sequence shown here is derived from an EMBL/GenBank/DDBJ whole genome shotgun (WGS) entry which is preliminary data.</text>
</comment>
<evidence type="ECO:0000313" key="3">
    <source>
        <dbReference type="Proteomes" id="UP000298030"/>
    </source>
</evidence>
<evidence type="ECO:0000256" key="1">
    <source>
        <dbReference type="SAM" id="MobiDB-lite"/>
    </source>
</evidence>
<feature type="region of interest" description="Disordered" evidence="1">
    <location>
        <begin position="159"/>
        <end position="221"/>
    </location>
</feature>